<evidence type="ECO:0000313" key="4">
    <source>
        <dbReference type="Proteomes" id="UP000219897"/>
    </source>
</evidence>
<dbReference type="Proteomes" id="UP000219897">
    <property type="component" value="Unassembled WGS sequence"/>
</dbReference>
<dbReference type="SUPFAM" id="SSF56349">
    <property type="entry name" value="DNA breaking-rejoining enzymes"/>
    <property type="match status" value="1"/>
</dbReference>
<comment type="caution">
    <text evidence="3">The sequence shown here is derived from an EMBL/GenBank/DDBJ whole genome shotgun (WGS) entry which is preliminary data.</text>
</comment>
<dbReference type="Pfam" id="PF00589">
    <property type="entry name" value="Phage_integrase"/>
    <property type="match status" value="1"/>
</dbReference>
<dbReference type="EMBL" id="NTYF01000023">
    <property type="protein sequence ID" value="PER55865.1"/>
    <property type="molecule type" value="Genomic_DNA"/>
</dbReference>
<dbReference type="InterPro" id="IPR011010">
    <property type="entry name" value="DNA_brk_join_enz"/>
</dbReference>
<dbReference type="InterPro" id="IPR013762">
    <property type="entry name" value="Integrase-like_cat_sf"/>
</dbReference>
<dbReference type="RefSeq" id="WP_098317197.1">
    <property type="nucleotide sequence ID" value="NZ_NTYF01000023.1"/>
</dbReference>
<feature type="domain" description="Tyr recombinase" evidence="2">
    <location>
        <begin position="4"/>
        <end position="180"/>
    </location>
</feature>
<keyword evidence="1" id="KW-0233">DNA recombination</keyword>
<proteinExistence type="predicted"/>
<sequence>MSVYNVRPLRTTKEIDDMLWAIGRTSRHSERNKFLFLLGINTGLRVSDLLNLKVRDLQSPLPRIREKKRKKKRTLFLEGIWKEVQVYTAGKPKTDYVFTSQKHDNSPLSPVAVYQMLQKASELLERDDVGTHTMRKTFGYHYYKKTRDIVGLMHIFNHSSEAETKKYIEILDEDLAESLKGFRLG</sequence>
<dbReference type="AlphaFoldDB" id="A0ABD6S9Z5"/>
<evidence type="ECO:0000256" key="1">
    <source>
        <dbReference type="ARBA" id="ARBA00023172"/>
    </source>
</evidence>
<name>A0ABD6S9Z5_BACTU</name>
<dbReference type="PANTHER" id="PTHR30349:SF82">
    <property type="entry name" value="INTEGRASE_RECOMBINASE YOEC-RELATED"/>
    <property type="match status" value="1"/>
</dbReference>
<evidence type="ECO:0000259" key="2">
    <source>
        <dbReference type="PROSITE" id="PS51898"/>
    </source>
</evidence>
<dbReference type="Gene3D" id="1.10.443.10">
    <property type="entry name" value="Intergrase catalytic core"/>
    <property type="match status" value="1"/>
</dbReference>
<evidence type="ECO:0000313" key="3">
    <source>
        <dbReference type="EMBL" id="PER55865.1"/>
    </source>
</evidence>
<gene>
    <name evidence="3" type="ORF">CN495_08930</name>
</gene>
<dbReference type="GO" id="GO:0006310">
    <property type="term" value="P:DNA recombination"/>
    <property type="evidence" value="ECO:0007669"/>
    <property type="project" value="UniProtKB-KW"/>
</dbReference>
<dbReference type="PANTHER" id="PTHR30349">
    <property type="entry name" value="PHAGE INTEGRASE-RELATED"/>
    <property type="match status" value="1"/>
</dbReference>
<organism evidence="3 4">
    <name type="scientific">Bacillus thuringiensis</name>
    <dbReference type="NCBI Taxonomy" id="1428"/>
    <lineage>
        <taxon>Bacteria</taxon>
        <taxon>Bacillati</taxon>
        <taxon>Bacillota</taxon>
        <taxon>Bacilli</taxon>
        <taxon>Bacillales</taxon>
        <taxon>Bacillaceae</taxon>
        <taxon>Bacillus</taxon>
        <taxon>Bacillus cereus group</taxon>
    </lineage>
</organism>
<reference evidence="3 4" key="1">
    <citation type="submission" date="2017-09" db="EMBL/GenBank/DDBJ databases">
        <title>Large-scale bioinformatics analysis of Bacillus genomes uncovers conserved roles of natural products in bacterial physiology.</title>
        <authorList>
            <consortium name="Agbiome Team Llc"/>
            <person name="Bleich R.M."/>
            <person name="Kirk G.J."/>
            <person name="Santa Maria K.C."/>
            <person name="Allen S.E."/>
            <person name="Farag S."/>
            <person name="Shank E.A."/>
            <person name="Bowers A."/>
        </authorList>
    </citation>
    <scope>NUCLEOTIDE SEQUENCE [LARGE SCALE GENOMIC DNA]</scope>
    <source>
        <strain evidence="3 4">AFS005140</strain>
    </source>
</reference>
<accession>A0ABD6S9Z5</accession>
<protein>
    <submittedName>
        <fullName evidence="3">Integrase</fullName>
    </submittedName>
</protein>
<dbReference type="InterPro" id="IPR050090">
    <property type="entry name" value="Tyrosine_recombinase_XerCD"/>
</dbReference>
<dbReference type="InterPro" id="IPR002104">
    <property type="entry name" value="Integrase_catalytic"/>
</dbReference>
<dbReference type="PROSITE" id="PS51898">
    <property type="entry name" value="TYR_RECOMBINASE"/>
    <property type="match status" value="1"/>
</dbReference>